<proteinExistence type="inferred from homology"/>
<dbReference type="Gene3D" id="1.10.10.1800">
    <property type="entry name" value="tRNA uridine 5-carboxymethylaminomethyl modification enzyme MnmG/GidA"/>
    <property type="match status" value="1"/>
</dbReference>
<dbReference type="FunFam" id="3.50.50.60:FF:000002">
    <property type="entry name" value="tRNA uridine 5-carboxymethylaminomethyl modification enzyme MnmG"/>
    <property type="match status" value="1"/>
</dbReference>
<dbReference type="Pfam" id="PF21680">
    <property type="entry name" value="GIDA_C_1st"/>
    <property type="match status" value="1"/>
</dbReference>
<keyword evidence="8 11" id="KW-0520">NAD</keyword>
<evidence type="ECO:0000256" key="11">
    <source>
        <dbReference type="HAMAP-Rule" id="MF_00129"/>
    </source>
</evidence>
<dbReference type="SMART" id="SM01228">
    <property type="entry name" value="GIDA_assoc_3"/>
    <property type="match status" value="1"/>
</dbReference>
<dbReference type="InterPro" id="IPR044920">
    <property type="entry name" value="MnmG_C_subdom_sf"/>
</dbReference>
<dbReference type="PROSITE" id="PS01280">
    <property type="entry name" value="GIDA_1"/>
    <property type="match status" value="1"/>
</dbReference>
<feature type="binding site" evidence="11">
    <location>
        <position position="121"/>
    </location>
    <ligand>
        <name>FAD</name>
        <dbReference type="ChEBI" id="CHEBI:57692"/>
    </ligand>
</feature>
<feature type="binding site" evidence="11">
    <location>
        <position position="176"/>
    </location>
    <ligand>
        <name>FAD</name>
        <dbReference type="ChEBI" id="CHEBI:57692"/>
    </ligand>
</feature>
<comment type="subunit">
    <text evidence="9 11">Homodimer. Heterotetramer of two MnmE and two MnmG subunits.</text>
</comment>
<name>A0A2S9SNQ4_9BACT</name>
<dbReference type="AlphaFoldDB" id="A0A2S9SNQ4"/>
<evidence type="ECO:0000313" key="14">
    <source>
        <dbReference type="Proteomes" id="UP000239065"/>
    </source>
</evidence>
<dbReference type="Pfam" id="PF13932">
    <property type="entry name" value="SAM_GIDA_C"/>
    <property type="match status" value="1"/>
</dbReference>
<reference evidence="13 14" key="1">
    <citation type="submission" date="2017-09" db="EMBL/GenBank/DDBJ databases">
        <title>Reassesment of A. cryaerophilus.</title>
        <authorList>
            <person name="Perez-Cataluna A."/>
            <person name="Collado L."/>
            <person name="Salgado O."/>
            <person name="Lefinanco V."/>
            <person name="Figueras M.J."/>
        </authorList>
    </citation>
    <scope>NUCLEOTIDE SEQUENCE [LARGE SCALE GENOMIC DNA]</scope>
    <source>
        <strain evidence="13 14">LMG 9861</strain>
    </source>
</reference>
<feature type="binding site" evidence="11">
    <location>
        <begin position="9"/>
        <end position="14"/>
    </location>
    <ligand>
        <name>FAD</name>
        <dbReference type="ChEBI" id="CHEBI:57692"/>
    </ligand>
</feature>
<dbReference type="InterPro" id="IPR049312">
    <property type="entry name" value="GIDA_C_N"/>
</dbReference>
<comment type="similarity">
    <text evidence="3 11">Belongs to the MnmG family.</text>
</comment>
<dbReference type="InterPro" id="IPR004416">
    <property type="entry name" value="MnmG"/>
</dbReference>
<evidence type="ECO:0000256" key="5">
    <source>
        <dbReference type="ARBA" id="ARBA00022630"/>
    </source>
</evidence>
<evidence type="ECO:0000256" key="4">
    <source>
        <dbReference type="ARBA" id="ARBA00020461"/>
    </source>
</evidence>
<comment type="caution">
    <text evidence="13">The sequence shown here is derived from an EMBL/GenBank/DDBJ whole genome shotgun (WGS) entry which is preliminary data.</text>
</comment>
<keyword evidence="5 11" id="KW-0285">Flavoprotein</keyword>
<keyword evidence="6 11" id="KW-0819">tRNA processing</keyword>
<dbReference type="InterPro" id="IPR002218">
    <property type="entry name" value="MnmG-rel"/>
</dbReference>
<feature type="binding site" evidence="11">
    <location>
        <position position="367"/>
    </location>
    <ligand>
        <name>FAD</name>
        <dbReference type="ChEBI" id="CHEBI:57692"/>
    </ligand>
</feature>
<dbReference type="GO" id="GO:0005829">
    <property type="term" value="C:cytosol"/>
    <property type="evidence" value="ECO:0007669"/>
    <property type="project" value="TreeGrafter"/>
</dbReference>
<dbReference type="RefSeq" id="WP_105909059.1">
    <property type="nucleotide sequence ID" value="NZ_NXGJ01000004.1"/>
</dbReference>
<comment type="function">
    <text evidence="2 11">NAD-binding protein involved in the addition of a carboxymethylaminomethyl (cmnm) group at the wobble position (U34) of certain tRNAs, forming tRNA-cmnm(5)s(2)U34.</text>
</comment>
<dbReference type="NCBIfam" id="TIGR00136">
    <property type="entry name" value="mnmG_gidA"/>
    <property type="match status" value="1"/>
</dbReference>
<evidence type="ECO:0000259" key="12">
    <source>
        <dbReference type="SMART" id="SM01228"/>
    </source>
</evidence>
<dbReference type="Pfam" id="PF01134">
    <property type="entry name" value="GIDA"/>
    <property type="match status" value="1"/>
</dbReference>
<protein>
    <recommendedName>
        <fullName evidence="4 11">tRNA uridine 5-carboxymethylaminomethyl modification enzyme MnmG</fullName>
    </recommendedName>
    <alternativeName>
        <fullName evidence="10 11">Glucose-inhibited division protein A</fullName>
    </alternativeName>
</protein>
<sequence length="622" mass="70302">MQYDIIVVGAGHAGIEAALAGARLGKKTLLITMLVEQIGAASCNPAIGGLAKGHLVRELDAIGGEMGLCTDATGIQFRILNDSKGAAVQGTRAQIDMDEYKEYMRKVCHNTANLDIYQDEVSYLIVENDEVLGVKTKLGEEFKSLKTILTTGTFMRGLIHIGENTYEAGRAWELPSTTLSIQLKELGLNVGRLKTGTPSRLDANSIDFSVMETHGGDIKPTPFSFRTPRKTFNPTQYPCYVTYTNLDTHEIISQNFHRAPIYTGQIQGSGPRYCPSIEDKVKRFSERERHQLFLEPQTAKCTEYYINGMSSSLPIEIQKKMIASVKGLENARVIRYGYAIEYDYVDPTELKHTLETKKIKNLYHAGQINATTGYEEAAAQGLMASINASLAIDNKEPFILRRDEAYIGVLIDDLVTKGTHEPYRMFTSRAEYRLLLREENADLRLSHYGYELGLISKEQIDKVEEKRKTLQEAVEFMANTWITAKKETLELLESVGEDKINDRVLLIDLIGRNTIDKEKFDVLVPSLKELDDYFKEQIIIEAKYYRYIQKQQKQIEKMKKMLKLNIPENFSYRGLPGLSNEVVEKLEKHRPPTLYNASLISGITPAALDIIHLNLNMFCHKQ</sequence>
<feature type="domain" description="tRNA uridine 5-carboxymethylaminomethyl modification enzyme C-terminal subdomain" evidence="12">
    <location>
        <begin position="542"/>
        <end position="613"/>
    </location>
</feature>
<dbReference type="Gene3D" id="3.50.50.60">
    <property type="entry name" value="FAD/NAD(P)-binding domain"/>
    <property type="match status" value="2"/>
</dbReference>
<organism evidence="13 14">
    <name type="scientific">Aliarcobacter cryaerophilus</name>
    <dbReference type="NCBI Taxonomy" id="28198"/>
    <lineage>
        <taxon>Bacteria</taxon>
        <taxon>Pseudomonadati</taxon>
        <taxon>Campylobacterota</taxon>
        <taxon>Epsilonproteobacteria</taxon>
        <taxon>Campylobacterales</taxon>
        <taxon>Arcobacteraceae</taxon>
        <taxon>Aliarcobacter</taxon>
    </lineage>
</organism>
<evidence type="ECO:0000256" key="10">
    <source>
        <dbReference type="ARBA" id="ARBA00031800"/>
    </source>
</evidence>
<evidence type="ECO:0000256" key="3">
    <source>
        <dbReference type="ARBA" id="ARBA00007653"/>
    </source>
</evidence>
<evidence type="ECO:0000256" key="6">
    <source>
        <dbReference type="ARBA" id="ARBA00022694"/>
    </source>
</evidence>
<dbReference type="InterPro" id="IPR047001">
    <property type="entry name" value="MnmG_C_subdom"/>
</dbReference>
<evidence type="ECO:0000256" key="1">
    <source>
        <dbReference type="ARBA" id="ARBA00001974"/>
    </source>
</evidence>
<feature type="binding site" evidence="11">
    <location>
        <begin position="270"/>
        <end position="284"/>
    </location>
    <ligand>
        <name>NAD(+)</name>
        <dbReference type="ChEBI" id="CHEBI:57540"/>
    </ligand>
</feature>
<evidence type="ECO:0000256" key="9">
    <source>
        <dbReference type="ARBA" id="ARBA00025948"/>
    </source>
</evidence>
<dbReference type="GO" id="GO:0002098">
    <property type="term" value="P:tRNA wobble uridine modification"/>
    <property type="evidence" value="ECO:0007669"/>
    <property type="project" value="InterPro"/>
</dbReference>
<dbReference type="SUPFAM" id="SSF51905">
    <property type="entry name" value="FAD/NAD(P)-binding domain"/>
    <property type="match status" value="1"/>
</dbReference>
<dbReference type="GO" id="GO:0030488">
    <property type="term" value="P:tRNA methylation"/>
    <property type="evidence" value="ECO:0007669"/>
    <property type="project" value="TreeGrafter"/>
</dbReference>
<dbReference type="FunFam" id="1.10.150.570:FF:000001">
    <property type="entry name" value="tRNA uridine 5-carboxymethylaminomethyl modification enzyme MnmG"/>
    <property type="match status" value="1"/>
</dbReference>
<dbReference type="EMBL" id="NXGJ01000004">
    <property type="protein sequence ID" value="PRM88200.1"/>
    <property type="molecule type" value="Genomic_DNA"/>
</dbReference>
<dbReference type="InterPro" id="IPR036188">
    <property type="entry name" value="FAD/NAD-bd_sf"/>
</dbReference>
<dbReference type="InterPro" id="IPR040131">
    <property type="entry name" value="MnmG_N"/>
</dbReference>
<dbReference type="InterPro" id="IPR026904">
    <property type="entry name" value="MnmG_C"/>
</dbReference>
<dbReference type="Proteomes" id="UP000239065">
    <property type="component" value="Unassembled WGS sequence"/>
</dbReference>
<accession>A0A2S9SNQ4</accession>
<dbReference type="HAMAP" id="MF_00129">
    <property type="entry name" value="MnmG_GidA"/>
    <property type="match status" value="1"/>
</dbReference>
<evidence type="ECO:0000256" key="7">
    <source>
        <dbReference type="ARBA" id="ARBA00022827"/>
    </source>
</evidence>
<dbReference type="PANTHER" id="PTHR11806">
    <property type="entry name" value="GLUCOSE INHIBITED DIVISION PROTEIN A"/>
    <property type="match status" value="1"/>
</dbReference>
<dbReference type="PANTHER" id="PTHR11806:SF0">
    <property type="entry name" value="PROTEIN MTO1 HOMOLOG, MITOCHONDRIAL"/>
    <property type="match status" value="1"/>
</dbReference>
<comment type="subcellular location">
    <subcellularLocation>
        <location evidence="11">Cytoplasm</location>
    </subcellularLocation>
</comment>
<keyword evidence="7 11" id="KW-0274">FAD</keyword>
<evidence type="ECO:0000256" key="2">
    <source>
        <dbReference type="ARBA" id="ARBA00003717"/>
    </source>
</evidence>
<keyword evidence="11" id="KW-0963">Cytoplasm</keyword>
<comment type="cofactor">
    <cofactor evidence="1 11">
        <name>FAD</name>
        <dbReference type="ChEBI" id="CHEBI:57692"/>
    </cofactor>
</comment>
<dbReference type="GO" id="GO:0050660">
    <property type="term" value="F:flavin adenine dinucleotide binding"/>
    <property type="evidence" value="ECO:0007669"/>
    <property type="project" value="UniProtKB-UniRule"/>
</dbReference>
<dbReference type="Gene3D" id="1.10.150.570">
    <property type="entry name" value="GidA associated domain, C-terminal subdomain"/>
    <property type="match status" value="1"/>
</dbReference>
<evidence type="ECO:0000313" key="13">
    <source>
        <dbReference type="EMBL" id="PRM88200.1"/>
    </source>
</evidence>
<gene>
    <name evidence="11" type="primary">mnmG</name>
    <name evidence="11" type="synonym">gidA</name>
    <name evidence="13" type="ORF">CJ669_05470</name>
</gene>
<dbReference type="InterPro" id="IPR020595">
    <property type="entry name" value="MnmG-rel_CS"/>
</dbReference>
<evidence type="ECO:0000256" key="8">
    <source>
        <dbReference type="ARBA" id="ARBA00023027"/>
    </source>
</evidence>